<feature type="domain" description="ABC transporter" evidence="11">
    <location>
        <begin position="218"/>
        <end position="455"/>
    </location>
</feature>
<evidence type="ECO:0000256" key="4">
    <source>
        <dbReference type="ARBA" id="ARBA00022741"/>
    </source>
</evidence>
<keyword evidence="14" id="KW-1185">Reference proteome</keyword>
<dbReference type="PROSITE" id="PS50889">
    <property type="entry name" value="S4"/>
    <property type="match status" value="1"/>
</dbReference>
<gene>
    <name evidence="13" type="ORF">G5A66_04660</name>
    <name evidence="12" type="ORF">G5A75_03540</name>
</gene>
<dbReference type="InterPro" id="IPR008984">
    <property type="entry name" value="SMAD_FHA_dom_sf"/>
</dbReference>
<dbReference type="PROSITE" id="PS00211">
    <property type="entry name" value="ABC_TRANSPORTER_1"/>
    <property type="match status" value="1"/>
</dbReference>
<keyword evidence="2" id="KW-0813">Transport</keyword>
<dbReference type="PANTHER" id="PTHR48041">
    <property type="entry name" value="ABC TRANSPORTER G FAMILY MEMBER 28"/>
    <property type="match status" value="1"/>
</dbReference>
<dbReference type="Pfam" id="PF00498">
    <property type="entry name" value="FHA"/>
    <property type="match status" value="2"/>
</dbReference>
<dbReference type="EMBL" id="JAAITX010000002">
    <property type="protein sequence ID" value="NVH57952.1"/>
    <property type="molecule type" value="Genomic_DNA"/>
</dbReference>
<reference evidence="14 15" key="1">
    <citation type="journal article" date="2020" name="Cell Host Microbe">
        <title>Functional and Genomic Variation between Human-Derived Isolates of Lachnospiraceae Reveals Inter- and Intra-Species Diversity.</title>
        <authorList>
            <person name="Sorbara M.T."/>
            <person name="Littmann E.R."/>
            <person name="Fontana E."/>
            <person name="Moody T.U."/>
            <person name="Kohout C.E."/>
            <person name="Gjonbalaj M."/>
            <person name="Eaton V."/>
            <person name="Seok R."/>
            <person name="Leiner I.M."/>
            <person name="Pamer E.G."/>
        </authorList>
    </citation>
    <scope>NUCLEOTIDE SEQUENCE [LARGE SCALE GENOMIC DNA]</scope>
    <source>
        <strain evidence="13 14">MSK.17.11</strain>
        <strain evidence="12 15">MSK.17.38</strain>
    </source>
</reference>
<feature type="domain" description="FHA" evidence="10">
    <location>
        <begin position="28"/>
        <end position="73"/>
    </location>
</feature>
<dbReference type="GO" id="GO:0005524">
    <property type="term" value="F:ATP binding"/>
    <property type="evidence" value="ECO:0007669"/>
    <property type="project" value="UniProtKB-KW"/>
</dbReference>
<dbReference type="InterPro" id="IPR027417">
    <property type="entry name" value="P-loop_NTPase"/>
</dbReference>
<feature type="transmembrane region" description="Helical" evidence="9">
    <location>
        <begin position="742"/>
        <end position="761"/>
    </location>
</feature>
<dbReference type="SMART" id="SM00240">
    <property type="entry name" value="FHA"/>
    <property type="match status" value="2"/>
</dbReference>
<dbReference type="PANTHER" id="PTHR48041:SF139">
    <property type="entry name" value="PROTEIN SCARLET"/>
    <property type="match status" value="1"/>
</dbReference>
<feature type="transmembrane region" description="Helical" evidence="9">
    <location>
        <begin position="663"/>
        <end position="682"/>
    </location>
</feature>
<proteinExistence type="predicted"/>
<evidence type="ECO:0000256" key="9">
    <source>
        <dbReference type="SAM" id="Phobius"/>
    </source>
</evidence>
<evidence type="ECO:0000256" key="2">
    <source>
        <dbReference type="ARBA" id="ARBA00022448"/>
    </source>
</evidence>
<keyword evidence="4" id="KW-0547">Nucleotide-binding</keyword>
<dbReference type="GO" id="GO:0140359">
    <property type="term" value="F:ABC-type transporter activity"/>
    <property type="evidence" value="ECO:0007669"/>
    <property type="project" value="InterPro"/>
</dbReference>
<dbReference type="InterPro" id="IPR003593">
    <property type="entry name" value="AAA+_ATPase"/>
</dbReference>
<feature type="transmembrane region" description="Helical" evidence="9">
    <location>
        <begin position="520"/>
        <end position="538"/>
    </location>
</feature>
<evidence type="ECO:0000256" key="8">
    <source>
        <dbReference type="PROSITE-ProRule" id="PRU00182"/>
    </source>
</evidence>
<keyword evidence="3 9" id="KW-0812">Transmembrane</keyword>
<dbReference type="PROSITE" id="PS50006">
    <property type="entry name" value="FHA_DOMAIN"/>
    <property type="match status" value="2"/>
</dbReference>
<dbReference type="Gene3D" id="2.60.200.20">
    <property type="match status" value="2"/>
</dbReference>
<feature type="transmembrane region" description="Helical" evidence="9">
    <location>
        <begin position="631"/>
        <end position="657"/>
    </location>
</feature>
<dbReference type="InterPro" id="IPR050352">
    <property type="entry name" value="ABCG_transporters"/>
</dbReference>
<keyword evidence="5 13" id="KW-0067">ATP-binding</keyword>
<sequence length="769" mass="86337">MREQILTIIDTNGKLSEISLGQYQKQKLVLGRDESICDIVMTDAIVSKIQGTMLLENGRLMYQDEDSRNGTFLGLGSGRRLLAKQDGMVEVYDKDILCIGNLQQSRNRVLLLYSVSEKREVWKWKPLSREVITIGRDSSNDICLPGPGISRVHCRIGSIQGACVLEDSGSVNGVLVNGERVTGRRKLQDKDVIQILGFQLLFCQNGIYYKTAPEGISLQVRDVTKEVGKGSKKKRILNHVSCEIEGNEFVAIIGGSGAGKTTLMNAISGFEPDFAGKVYCNGTDLVEHFQMLKNMIGFVPQQDIIYENLTLKKMLYYAAKIRMPKDTRASEIEKRILEVLQMVDLVEHQKTYIRKLSGGQKKRASIAVELLADPKLFFLDEPTSGLDPGTEKNLMISLKKLARQQNKTIIMVTHTTANLHLCDKIIFMGPGGRFCFCGNVEEAKAFYQTDDLVNIYNMIAEDPEACERKYRNARQREKNSGTAGERKPIPVKRSKNARFQQFLVLAQRYGELMFHDTQRLLVLLLQPCLIAALLYVVADKDIFKIYESTKSMLFALSCSGIWIGLFNSIQEICKERTIVKREYMANLRLPGYVMSKFVFQFALGGIQAAALTMIFLGLIGKKRAGIFFNNFTMEMFLTVWLTVLAAIALGFVLSAMVRSGDKAMAAAPFVLIIQLLFSGILFQLKGAGKLISYFTVSRWSVEALGSIAKLNRLDLKLQKDYPMLEHEAEAFFKAAKGHVVQCWGILLLMTVVCLVVSMISLRRIAKDRR</sequence>
<dbReference type="RefSeq" id="WP_173814368.1">
    <property type="nucleotide sequence ID" value="NZ_JAAITX010000002.1"/>
</dbReference>
<evidence type="ECO:0000256" key="1">
    <source>
        <dbReference type="ARBA" id="ARBA00004141"/>
    </source>
</evidence>
<dbReference type="GO" id="GO:0016887">
    <property type="term" value="F:ATP hydrolysis activity"/>
    <property type="evidence" value="ECO:0007669"/>
    <property type="project" value="InterPro"/>
</dbReference>
<feature type="transmembrane region" description="Helical" evidence="9">
    <location>
        <begin position="597"/>
        <end position="619"/>
    </location>
</feature>
<dbReference type="InterPro" id="IPR017871">
    <property type="entry name" value="ABC_transporter-like_CS"/>
</dbReference>
<name>A0A850HIM5_9FIRM</name>
<dbReference type="SUPFAM" id="SSF52540">
    <property type="entry name" value="P-loop containing nucleoside triphosphate hydrolases"/>
    <property type="match status" value="1"/>
</dbReference>
<dbReference type="Proteomes" id="UP000528555">
    <property type="component" value="Unassembled WGS sequence"/>
</dbReference>
<comment type="caution">
    <text evidence="13">The sequence shown here is derived from an EMBL/GenBank/DDBJ whole genome shotgun (WGS) entry which is preliminary data.</text>
</comment>
<evidence type="ECO:0000313" key="15">
    <source>
        <dbReference type="Proteomes" id="UP000701680"/>
    </source>
</evidence>
<evidence type="ECO:0000256" key="7">
    <source>
        <dbReference type="ARBA" id="ARBA00023136"/>
    </source>
</evidence>
<dbReference type="SUPFAM" id="SSF49879">
    <property type="entry name" value="SMAD/FHA domain"/>
    <property type="match status" value="2"/>
</dbReference>
<dbReference type="GO" id="GO:0003723">
    <property type="term" value="F:RNA binding"/>
    <property type="evidence" value="ECO:0007669"/>
    <property type="project" value="UniProtKB-KW"/>
</dbReference>
<evidence type="ECO:0000256" key="5">
    <source>
        <dbReference type="ARBA" id="ARBA00022840"/>
    </source>
</evidence>
<protein>
    <submittedName>
        <fullName evidence="13">ATP-binding cassette domain-containing protein</fullName>
    </submittedName>
</protein>
<dbReference type="InterPro" id="IPR013525">
    <property type="entry name" value="ABC2_TM"/>
</dbReference>
<dbReference type="InterPro" id="IPR003439">
    <property type="entry name" value="ABC_transporter-like_ATP-bd"/>
</dbReference>
<evidence type="ECO:0000256" key="3">
    <source>
        <dbReference type="ARBA" id="ARBA00022692"/>
    </source>
</evidence>
<dbReference type="Pfam" id="PF00005">
    <property type="entry name" value="ABC_tran"/>
    <property type="match status" value="1"/>
</dbReference>
<accession>A0A850HIM5</accession>
<evidence type="ECO:0000256" key="6">
    <source>
        <dbReference type="ARBA" id="ARBA00022989"/>
    </source>
</evidence>
<dbReference type="Pfam" id="PF01061">
    <property type="entry name" value="ABC2_membrane"/>
    <property type="match status" value="1"/>
</dbReference>
<keyword evidence="7 9" id="KW-0472">Membrane</keyword>
<dbReference type="AlphaFoldDB" id="A0A850HIM5"/>
<dbReference type="SMART" id="SM00382">
    <property type="entry name" value="AAA"/>
    <property type="match status" value="1"/>
</dbReference>
<organism evidence="13 14">
    <name type="scientific">Dorea phocaeensis</name>
    <dbReference type="NCBI Taxonomy" id="2040291"/>
    <lineage>
        <taxon>Bacteria</taxon>
        <taxon>Bacillati</taxon>
        <taxon>Bacillota</taxon>
        <taxon>Clostridia</taxon>
        <taxon>Lachnospirales</taxon>
        <taxon>Lachnospiraceae</taxon>
        <taxon>Dorea</taxon>
    </lineage>
</organism>
<keyword evidence="8" id="KW-0694">RNA-binding</keyword>
<evidence type="ECO:0000313" key="13">
    <source>
        <dbReference type="EMBL" id="NVH57952.1"/>
    </source>
</evidence>
<evidence type="ECO:0000259" key="10">
    <source>
        <dbReference type="PROSITE" id="PS50006"/>
    </source>
</evidence>
<dbReference type="EMBL" id="JAAIUO010000002">
    <property type="protein sequence ID" value="NSK13961.1"/>
    <property type="molecule type" value="Genomic_DNA"/>
</dbReference>
<dbReference type="Gene3D" id="3.40.50.300">
    <property type="entry name" value="P-loop containing nucleotide triphosphate hydrolases"/>
    <property type="match status" value="1"/>
</dbReference>
<dbReference type="PROSITE" id="PS50893">
    <property type="entry name" value="ABC_TRANSPORTER_2"/>
    <property type="match status" value="1"/>
</dbReference>
<evidence type="ECO:0000313" key="12">
    <source>
        <dbReference type="EMBL" id="NSK13961.1"/>
    </source>
</evidence>
<dbReference type="GO" id="GO:0016020">
    <property type="term" value="C:membrane"/>
    <property type="evidence" value="ECO:0007669"/>
    <property type="project" value="UniProtKB-SubCell"/>
</dbReference>
<keyword evidence="6 9" id="KW-1133">Transmembrane helix</keyword>
<evidence type="ECO:0000259" key="11">
    <source>
        <dbReference type="PROSITE" id="PS50893"/>
    </source>
</evidence>
<dbReference type="CDD" id="cd00060">
    <property type="entry name" value="FHA"/>
    <property type="match status" value="2"/>
</dbReference>
<comment type="subcellular location">
    <subcellularLocation>
        <location evidence="1">Membrane</location>
        <topology evidence="1">Multi-pass membrane protein</topology>
    </subcellularLocation>
</comment>
<dbReference type="Proteomes" id="UP000701680">
    <property type="component" value="Unassembled WGS sequence"/>
</dbReference>
<reference evidence="13" key="2">
    <citation type="submission" date="2020-02" db="EMBL/GenBank/DDBJ databases">
        <authorList>
            <person name="Littmann E."/>
            <person name="Sorbara M."/>
        </authorList>
    </citation>
    <scope>NUCLEOTIDE SEQUENCE</scope>
    <source>
        <strain evidence="13">MSK.17.11</strain>
        <strain evidence="12">MSK.17.38</strain>
    </source>
</reference>
<feature type="domain" description="FHA" evidence="10">
    <location>
        <begin position="132"/>
        <end position="181"/>
    </location>
</feature>
<dbReference type="InterPro" id="IPR000253">
    <property type="entry name" value="FHA_dom"/>
</dbReference>
<evidence type="ECO:0000313" key="14">
    <source>
        <dbReference type="Proteomes" id="UP000528555"/>
    </source>
</evidence>